<dbReference type="PANTHER" id="PTHR37984:SF7">
    <property type="entry name" value="INTEGRASE CATALYTIC DOMAIN-CONTAINING PROTEIN"/>
    <property type="match status" value="1"/>
</dbReference>
<protein>
    <submittedName>
        <fullName evidence="2">K02A2.6-like</fullName>
    </submittedName>
</protein>
<dbReference type="PANTHER" id="PTHR37984">
    <property type="entry name" value="PROTEIN CBG26694"/>
    <property type="match status" value="1"/>
</dbReference>
<dbReference type="InterPro" id="IPR036397">
    <property type="entry name" value="RNaseH_sf"/>
</dbReference>
<evidence type="ECO:0000313" key="3">
    <source>
        <dbReference type="Proteomes" id="UP001235939"/>
    </source>
</evidence>
<dbReference type="InterPro" id="IPR050951">
    <property type="entry name" value="Retrovirus_Pol_polyprotein"/>
</dbReference>
<dbReference type="PROSITE" id="PS50994">
    <property type="entry name" value="INTEGRASE"/>
    <property type="match status" value="1"/>
</dbReference>
<reference evidence="2 3" key="1">
    <citation type="submission" date="2022-01" db="EMBL/GenBank/DDBJ databases">
        <title>A chromosomal length assembly of Cordylochernes scorpioides.</title>
        <authorList>
            <person name="Zeh D."/>
            <person name="Zeh J."/>
        </authorList>
    </citation>
    <scope>NUCLEOTIDE SEQUENCE [LARGE SCALE GENOMIC DNA]</scope>
    <source>
        <strain evidence="2">IN4F17</strain>
        <tissue evidence="2">Whole Body</tissue>
    </source>
</reference>
<organism evidence="2 3">
    <name type="scientific">Cordylochernes scorpioides</name>
    <dbReference type="NCBI Taxonomy" id="51811"/>
    <lineage>
        <taxon>Eukaryota</taxon>
        <taxon>Metazoa</taxon>
        <taxon>Ecdysozoa</taxon>
        <taxon>Arthropoda</taxon>
        <taxon>Chelicerata</taxon>
        <taxon>Arachnida</taxon>
        <taxon>Pseudoscorpiones</taxon>
        <taxon>Cheliferoidea</taxon>
        <taxon>Chernetidae</taxon>
        <taxon>Cordylochernes</taxon>
    </lineage>
</organism>
<dbReference type="InterPro" id="IPR001584">
    <property type="entry name" value="Integrase_cat-core"/>
</dbReference>
<proteinExistence type="predicted"/>
<keyword evidence="3" id="KW-1185">Reference proteome</keyword>
<accession>A0ABY6JZB0</accession>
<feature type="domain" description="Integrase catalytic" evidence="1">
    <location>
        <begin position="1"/>
        <end position="110"/>
    </location>
</feature>
<evidence type="ECO:0000313" key="2">
    <source>
        <dbReference type="EMBL" id="UYV61374.1"/>
    </source>
</evidence>
<evidence type="ECO:0000259" key="1">
    <source>
        <dbReference type="PROSITE" id="PS50994"/>
    </source>
</evidence>
<dbReference type="InterPro" id="IPR012337">
    <property type="entry name" value="RNaseH-like_sf"/>
</dbReference>
<dbReference type="SUPFAM" id="SSF53098">
    <property type="entry name" value="Ribonuclease H-like"/>
    <property type="match status" value="1"/>
</dbReference>
<dbReference type="EMBL" id="CP092863">
    <property type="protein sequence ID" value="UYV61374.1"/>
    <property type="molecule type" value="Genomic_DNA"/>
</dbReference>
<dbReference type="Proteomes" id="UP001235939">
    <property type="component" value="Chromosome 01"/>
</dbReference>
<dbReference type="Gene3D" id="3.30.420.10">
    <property type="entry name" value="Ribonuclease H-like superfamily/Ribonuclease H"/>
    <property type="match status" value="1"/>
</dbReference>
<name>A0ABY6JZB0_9ARAC</name>
<sequence>MASGFCIPETLVSDNGPPFFSKEFQNFTRTWNIVHVTSSPYHAQSNGMVERTVQTLKKLIKRCGEESTDPYLALLNLRNTPHNNLPSPAQILMSRKLRSIIPSKTSQFVPSMINNEAIQKQLVDNQVKMKNYYDRHTRPEDPLSINDRVCWGKLKEERKTSNELVRRDQESYQKPIHRRWTVEARSPVGRVRIELMTQLGRAVQRESSNDRPVIYDRRRSYYRGWELRQLVVKLHVPRTLRHFSPKFTTERKHRWSSYTPGSTEPNNNLQVRHMSNGHTFLRAYVMVSESLNRLSVESAVF</sequence>
<gene>
    <name evidence="2" type="ORF">LAZ67_1004649</name>
</gene>